<keyword evidence="5" id="KW-0472">Membrane</keyword>
<evidence type="ECO:0000313" key="7">
    <source>
        <dbReference type="EMBL" id="ORY84033.1"/>
    </source>
</evidence>
<evidence type="ECO:0000256" key="4">
    <source>
        <dbReference type="ARBA" id="ARBA00042096"/>
    </source>
</evidence>
<proteinExistence type="predicted"/>
<dbReference type="Proteomes" id="UP000193920">
    <property type="component" value="Unassembled WGS sequence"/>
</dbReference>
<keyword evidence="8" id="KW-1185">Reference proteome</keyword>
<dbReference type="SUPFAM" id="SSF47113">
    <property type="entry name" value="Histone-fold"/>
    <property type="match status" value="1"/>
</dbReference>
<dbReference type="Gene3D" id="1.10.20.10">
    <property type="entry name" value="Histone, subunit A"/>
    <property type="match status" value="1"/>
</dbReference>
<evidence type="ECO:0000256" key="5">
    <source>
        <dbReference type="SAM" id="Phobius"/>
    </source>
</evidence>
<dbReference type="GO" id="GO:0031507">
    <property type="term" value="P:heterochromatin formation"/>
    <property type="evidence" value="ECO:0007669"/>
    <property type="project" value="TreeGrafter"/>
</dbReference>
<keyword evidence="5" id="KW-1133">Transmembrane helix</keyword>
<comment type="caution">
    <text evidence="7">The sequence shown here is derived from an EMBL/GenBank/DDBJ whole genome shotgun (WGS) entry which is preliminary data.</text>
</comment>
<dbReference type="PANTHER" id="PTHR46172">
    <property type="entry name" value="DNA POLYMERASE EPSILON SUBUNIT 3"/>
    <property type="match status" value="1"/>
</dbReference>
<name>A0A1Y2FJB7_9FUNG</name>
<organism evidence="7 8">
    <name type="scientific">Neocallimastix californiae</name>
    <dbReference type="NCBI Taxonomy" id="1754190"/>
    <lineage>
        <taxon>Eukaryota</taxon>
        <taxon>Fungi</taxon>
        <taxon>Fungi incertae sedis</taxon>
        <taxon>Chytridiomycota</taxon>
        <taxon>Chytridiomycota incertae sedis</taxon>
        <taxon>Neocallimastigomycetes</taxon>
        <taxon>Neocallimastigales</taxon>
        <taxon>Neocallimastigaceae</taxon>
        <taxon>Neocallimastix</taxon>
    </lineage>
</organism>
<gene>
    <name evidence="7" type="ORF">LY90DRAFT_396046</name>
</gene>
<dbReference type="GO" id="GO:0031490">
    <property type="term" value="F:chromatin DNA binding"/>
    <property type="evidence" value="ECO:0007669"/>
    <property type="project" value="TreeGrafter"/>
</dbReference>
<protein>
    <recommendedName>
        <fullName evidence="3">DNA polymerase epsilon subunit D</fullName>
    </recommendedName>
    <alternativeName>
        <fullName evidence="4">DNA polymerase II subunit D</fullName>
    </alternativeName>
</protein>
<dbReference type="GO" id="GO:0006272">
    <property type="term" value="P:leading strand elongation"/>
    <property type="evidence" value="ECO:0007669"/>
    <property type="project" value="TreeGrafter"/>
</dbReference>
<comment type="subcellular location">
    <subcellularLocation>
        <location evidence="1">Nucleus</location>
    </subcellularLocation>
</comment>
<dbReference type="EMBL" id="MCOG01000006">
    <property type="protein sequence ID" value="ORY84033.1"/>
    <property type="molecule type" value="Genomic_DNA"/>
</dbReference>
<dbReference type="InterPro" id="IPR003958">
    <property type="entry name" value="CBFA_NFYB_domain"/>
</dbReference>
<accession>A0A1Y2FJB7</accession>
<evidence type="ECO:0000256" key="1">
    <source>
        <dbReference type="ARBA" id="ARBA00004123"/>
    </source>
</evidence>
<feature type="domain" description="Transcription factor CBF/NF-Y/archaeal histone" evidence="6">
    <location>
        <begin position="8"/>
        <end position="72"/>
    </location>
</feature>
<evidence type="ECO:0000256" key="3">
    <source>
        <dbReference type="ARBA" id="ARBA00039775"/>
    </source>
</evidence>
<dbReference type="OrthoDB" id="1707486at2759"/>
<dbReference type="GO" id="GO:0046982">
    <property type="term" value="F:protein heterodimerization activity"/>
    <property type="evidence" value="ECO:0007669"/>
    <property type="project" value="InterPro"/>
</dbReference>
<dbReference type="STRING" id="1754190.A0A1Y2FJB7"/>
<evidence type="ECO:0000313" key="8">
    <source>
        <dbReference type="Proteomes" id="UP000193920"/>
    </source>
</evidence>
<dbReference type="AlphaFoldDB" id="A0A1Y2FJB7"/>
<dbReference type="PANTHER" id="PTHR46172:SF1">
    <property type="entry name" value="DNA POLYMERASE EPSILON SUBUNIT 3"/>
    <property type="match status" value="1"/>
</dbReference>
<feature type="transmembrane region" description="Helical" evidence="5">
    <location>
        <begin position="94"/>
        <end position="120"/>
    </location>
</feature>
<evidence type="ECO:0000256" key="2">
    <source>
        <dbReference type="ARBA" id="ARBA00023242"/>
    </source>
</evidence>
<dbReference type="GO" id="GO:0008623">
    <property type="term" value="C:CHRAC"/>
    <property type="evidence" value="ECO:0007669"/>
    <property type="project" value="TreeGrafter"/>
</dbReference>
<keyword evidence="5" id="KW-0812">Transmembrane</keyword>
<dbReference type="GO" id="GO:0008622">
    <property type="term" value="C:epsilon DNA polymerase complex"/>
    <property type="evidence" value="ECO:0007669"/>
    <property type="project" value="TreeGrafter"/>
</dbReference>
<reference evidence="7 8" key="1">
    <citation type="submission" date="2016-08" db="EMBL/GenBank/DDBJ databases">
        <title>A Parts List for Fungal Cellulosomes Revealed by Comparative Genomics.</title>
        <authorList>
            <consortium name="DOE Joint Genome Institute"/>
            <person name="Haitjema C.H."/>
            <person name="Gilmore S.P."/>
            <person name="Henske J.K."/>
            <person name="Solomon K.V."/>
            <person name="De Groot R."/>
            <person name="Kuo A."/>
            <person name="Mondo S.J."/>
            <person name="Salamov A.A."/>
            <person name="Labutti K."/>
            <person name="Zhao Z."/>
            <person name="Chiniquy J."/>
            <person name="Barry K."/>
            <person name="Brewer H.M."/>
            <person name="Purvine S.O."/>
            <person name="Wright A.T."/>
            <person name="Boxma B."/>
            <person name="Van Alen T."/>
            <person name="Hackstein J.H."/>
            <person name="Baker S.E."/>
            <person name="Grigoriev I.V."/>
            <person name="O'Malley M.A."/>
        </authorList>
    </citation>
    <scope>NUCLEOTIDE SEQUENCE [LARGE SCALE GENOMIC DNA]</scope>
    <source>
        <strain evidence="7 8">G1</strain>
    </source>
</reference>
<evidence type="ECO:0000259" key="6">
    <source>
        <dbReference type="Pfam" id="PF00808"/>
    </source>
</evidence>
<dbReference type="Pfam" id="PF00808">
    <property type="entry name" value="CBFD_NFYB_HMF"/>
    <property type="match status" value="1"/>
</dbReference>
<dbReference type="InterPro" id="IPR051377">
    <property type="entry name" value="DNA_Pol-Epsilon_Subunit"/>
</dbReference>
<dbReference type="CDD" id="cd22928">
    <property type="entry name" value="HFD_POLE3_DPB4"/>
    <property type="match status" value="1"/>
</dbReference>
<sequence length="156" mass="18549">MTTVDEFELPKACVMRVVKAALPDNALINKEAKVVMTKSATVFINYLTATANDVTRSTNKKILSANDIFSALETLEFDEFSDKLRDALEGFIKILFLFFIFKRVFFFFFFFFLLLLLLLIYIYTYIYSFFCIFLLFKMKFHTIIIYYYNFNNINKY</sequence>
<keyword evidence="2" id="KW-0539">Nucleus</keyword>
<dbReference type="InterPro" id="IPR009072">
    <property type="entry name" value="Histone-fold"/>
</dbReference>
<dbReference type="GO" id="GO:0006974">
    <property type="term" value="P:DNA damage response"/>
    <property type="evidence" value="ECO:0007669"/>
    <property type="project" value="TreeGrafter"/>
</dbReference>